<evidence type="ECO:0000256" key="3">
    <source>
        <dbReference type="ARBA" id="ARBA00022670"/>
    </source>
</evidence>
<dbReference type="AlphaFoldDB" id="A0A328A8D7"/>
<keyword evidence="4 8" id="KW-0812">Transmembrane</keyword>
<evidence type="ECO:0000256" key="4">
    <source>
        <dbReference type="ARBA" id="ARBA00022692"/>
    </source>
</evidence>
<keyword evidence="6 8" id="KW-1133">Transmembrane helix</keyword>
<evidence type="ECO:0000256" key="8">
    <source>
        <dbReference type="SAM" id="Phobius"/>
    </source>
</evidence>
<proteinExistence type="predicted"/>
<evidence type="ECO:0000256" key="2">
    <source>
        <dbReference type="ARBA" id="ARBA00022475"/>
    </source>
</evidence>
<feature type="transmembrane region" description="Helical" evidence="8">
    <location>
        <begin position="250"/>
        <end position="269"/>
    </location>
</feature>
<reference evidence="10" key="1">
    <citation type="submission" date="2018-05" db="EMBL/GenBank/DDBJ databases">
        <authorList>
            <person name="Li X."/>
        </authorList>
    </citation>
    <scope>NUCLEOTIDE SEQUENCE [LARGE SCALE GENOMIC DNA]</scope>
    <source>
        <strain evidence="10">YIM 73061</strain>
    </source>
</reference>
<dbReference type="OrthoDB" id="8393871at2"/>
<name>A0A328A8D7_9CAUL</name>
<comment type="caution">
    <text evidence="9">The sequence shown here is derived from an EMBL/GenBank/DDBJ whole genome shotgun (WGS) entry which is preliminary data.</text>
</comment>
<evidence type="ECO:0000256" key="1">
    <source>
        <dbReference type="ARBA" id="ARBA00004651"/>
    </source>
</evidence>
<sequence length="312" mass="32613">MPGRPGAGLPRLKLSRGQIPAFAADAVWLYALPMSEGADIRAAVVTLPGGVVSRGAMDRREILLWALAAAAISFLVRNYFRMEGAERFAIFDSLAFAAAAMRLARCAPVAARPADIGAAFAAAALAALGPNHAAGAALTLLSLTVLTSRDVNARAAGAVMLALAVHQLWSKILFAAVGPEIVKVDATLVGWATQLFVPGATWTGNIITTSPTFSIVVEEGCSSFSNVSLALLCYMSVSRLERPEWRQGDLWVIGATCAVQILLNVARIFAMAQSYPLFQFWHDGAGAGIYAAAAAACAVLISAVGTRLVGRT</sequence>
<evidence type="ECO:0000256" key="7">
    <source>
        <dbReference type="ARBA" id="ARBA00023136"/>
    </source>
</evidence>
<keyword evidence="2" id="KW-1003">Cell membrane</keyword>
<protein>
    <recommendedName>
        <fullName evidence="11">Exosortase/archaeosortase family protein</fullName>
    </recommendedName>
</protein>
<organism evidence="9 10">
    <name type="scientific">Phenylobacterium deserti</name>
    <dbReference type="NCBI Taxonomy" id="1914756"/>
    <lineage>
        <taxon>Bacteria</taxon>
        <taxon>Pseudomonadati</taxon>
        <taxon>Pseudomonadota</taxon>
        <taxon>Alphaproteobacteria</taxon>
        <taxon>Caulobacterales</taxon>
        <taxon>Caulobacteraceae</taxon>
        <taxon>Phenylobacterium</taxon>
    </lineage>
</organism>
<evidence type="ECO:0000313" key="10">
    <source>
        <dbReference type="Proteomes" id="UP000249725"/>
    </source>
</evidence>
<keyword evidence="5" id="KW-0378">Hydrolase</keyword>
<dbReference type="GO" id="GO:0006508">
    <property type="term" value="P:proteolysis"/>
    <property type="evidence" value="ECO:0007669"/>
    <property type="project" value="UniProtKB-KW"/>
</dbReference>
<evidence type="ECO:0008006" key="11">
    <source>
        <dbReference type="Google" id="ProtNLM"/>
    </source>
</evidence>
<feature type="transmembrane region" description="Helical" evidence="8">
    <location>
        <begin position="62"/>
        <end position="80"/>
    </location>
</feature>
<feature type="transmembrane region" description="Helical" evidence="8">
    <location>
        <begin position="289"/>
        <end position="309"/>
    </location>
</feature>
<comment type="subcellular location">
    <subcellularLocation>
        <location evidence="1">Cell membrane</location>
        <topology evidence="1">Multi-pass membrane protein</topology>
    </subcellularLocation>
</comment>
<gene>
    <name evidence="9" type="ORF">DJ018_17015</name>
</gene>
<keyword evidence="10" id="KW-1185">Reference proteome</keyword>
<dbReference type="InterPro" id="IPR026392">
    <property type="entry name" value="Exo/Archaeosortase_dom"/>
</dbReference>
<dbReference type="NCBIfam" id="TIGR04178">
    <property type="entry name" value="exo_archaeo"/>
    <property type="match status" value="1"/>
</dbReference>
<evidence type="ECO:0000256" key="6">
    <source>
        <dbReference type="ARBA" id="ARBA00022989"/>
    </source>
</evidence>
<keyword evidence="3" id="KW-0645">Protease</keyword>
<evidence type="ECO:0000313" key="9">
    <source>
        <dbReference type="EMBL" id="RAK50873.1"/>
    </source>
</evidence>
<accession>A0A328A8D7</accession>
<evidence type="ECO:0000256" key="5">
    <source>
        <dbReference type="ARBA" id="ARBA00022801"/>
    </source>
</evidence>
<keyword evidence="7 8" id="KW-0472">Membrane</keyword>
<dbReference type="Proteomes" id="UP000249725">
    <property type="component" value="Unassembled WGS sequence"/>
</dbReference>
<dbReference type="GO" id="GO:0008233">
    <property type="term" value="F:peptidase activity"/>
    <property type="evidence" value="ECO:0007669"/>
    <property type="project" value="UniProtKB-KW"/>
</dbReference>
<dbReference type="EMBL" id="QFYR01000005">
    <property type="protein sequence ID" value="RAK50873.1"/>
    <property type="molecule type" value="Genomic_DNA"/>
</dbReference>
<dbReference type="GO" id="GO:0005886">
    <property type="term" value="C:plasma membrane"/>
    <property type="evidence" value="ECO:0007669"/>
    <property type="project" value="UniProtKB-SubCell"/>
</dbReference>